<proteinExistence type="predicted"/>
<evidence type="ECO:0000313" key="1">
    <source>
        <dbReference type="EMBL" id="MFC3203142.1"/>
    </source>
</evidence>
<dbReference type="EMBL" id="JBHRSX010000034">
    <property type="protein sequence ID" value="MFC3203142.1"/>
    <property type="molecule type" value="Genomic_DNA"/>
</dbReference>
<protein>
    <submittedName>
        <fullName evidence="1">Uncharacterized protein</fullName>
    </submittedName>
</protein>
<evidence type="ECO:0000313" key="2">
    <source>
        <dbReference type="Proteomes" id="UP001595477"/>
    </source>
</evidence>
<comment type="caution">
    <text evidence="1">The sequence shown here is derived from an EMBL/GenBank/DDBJ whole genome shotgun (WGS) entry which is preliminary data.</text>
</comment>
<accession>A0ABV7K6L9</accession>
<sequence length="50" mass="5535">MLLLSCLFLVVLFILGYALKGDKGKHTVHARRNKSMAVNQAQSINTFASK</sequence>
<gene>
    <name evidence="1" type="ORF">ACFOEW_15095</name>
</gene>
<reference evidence="2" key="1">
    <citation type="journal article" date="2019" name="Int. J. Syst. Evol. Microbiol.">
        <title>The Global Catalogue of Microorganisms (GCM) 10K type strain sequencing project: providing services to taxonomists for standard genome sequencing and annotation.</title>
        <authorList>
            <consortium name="The Broad Institute Genomics Platform"/>
            <consortium name="The Broad Institute Genome Sequencing Center for Infectious Disease"/>
            <person name="Wu L."/>
            <person name="Ma J."/>
        </authorList>
    </citation>
    <scope>NUCLEOTIDE SEQUENCE [LARGE SCALE GENOMIC DNA]</scope>
    <source>
        <strain evidence="2">KCTC 52449</strain>
    </source>
</reference>
<keyword evidence="2" id="KW-1185">Reference proteome</keyword>
<name>A0ABV7K6L9_9ALTE</name>
<organism evidence="1 2">
    <name type="scientific">Alteromonas oceani</name>
    <dbReference type="NCBI Taxonomy" id="2071609"/>
    <lineage>
        <taxon>Bacteria</taxon>
        <taxon>Pseudomonadati</taxon>
        <taxon>Pseudomonadota</taxon>
        <taxon>Gammaproteobacteria</taxon>
        <taxon>Alteromonadales</taxon>
        <taxon>Alteromonadaceae</taxon>
        <taxon>Alteromonas/Salinimonas group</taxon>
        <taxon>Alteromonas</taxon>
    </lineage>
</organism>
<dbReference type="RefSeq" id="WP_164464649.1">
    <property type="nucleotide sequence ID" value="NZ_JBHRSX010000034.1"/>
</dbReference>
<dbReference type="Proteomes" id="UP001595477">
    <property type="component" value="Unassembled WGS sequence"/>
</dbReference>